<dbReference type="WBParaSite" id="TREG1_68690.2">
    <property type="protein sequence ID" value="TREG1_68690.2"/>
    <property type="gene ID" value="TREG1_68690"/>
</dbReference>
<organism evidence="7 8">
    <name type="scientific">Trichobilharzia regenti</name>
    <name type="common">Nasal bird schistosome</name>
    <dbReference type="NCBI Taxonomy" id="157069"/>
    <lineage>
        <taxon>Eukaryota</taxon>
        <taxon>Metazoa</taxon>
        <taxon>Spiralia</taxon>
        <taxon>Lophotrochozoa</taxon>
        <taxon>Platyhelminthes</taxon>
        <taxon>Trematoda</taxon>
        <taxon>Digenea</taxon>
        <taxon>Strigeidida</taxon>
        <taxon>Schistosomatoidea</taxon>
        <taxon>Schistosomatidae</taxon>
        <taxon>Trichobilharzia</taxon>
    </lineage>
</organism>
<evidence type="ECO:0000313" key="7">
    <source>
        <dbReference type="Proteomes" id="UP000050795"/>
    </source>
</evidence>
<evidence type="ECO:0000256" key="2">
    <source>
        <dbReference type="ARBA" id="ARBA00013262"/>
    </source>
</evidence>
<keyword evidence="6" id="KW-0472">Membrane</keyword>
<name>A0AA85KCF3_TRIRE</name>
<accession>A0AA85KCF3</accession>
<keyword evidence="3 5" id="KW-0808">Transferase</keyword>
<comment type="function">
    <text evidence="5">Catalyzes the O-sulfation of tyrosine residues within acidic motifs of polypeptides, using 3'-phosphoadenylyl sulfate (PAPS) as cosubstrate.</text>
</comment>
<reference evidence="7" key="1">
    <citation type="submission" date="2022-06" db="EMBL/GenBank/DDBJ databases">
        <authorList>
            <person name="Berger JAMES D."/>
            <person name="Berger JAMES D."/>
        </authorList>
    </citation>
    <scope>NUCLEOTIDE SEQUENCE [LARGE SCALE GENOMIC DNA]</scope>
</reference>
<keyword evidence="6" id="KW-1133">Transmembrane helix</keyword>
<evidence type="ECO:0000256" key="3">
    <source>
        <dbReference type="ARBA" id="ARBA00022679"/>
    </source>
</evidence>
<evidence type="ECO:0000256" key="4">
    <source>
        <dbReference type="ARBA" id="ARBA00048460"/>
    </source>
</evidence>
<evidence type="ECO:0000256" key="6">
    <source>
        <dbReference type="SAM" id="Phobius"/>
    </source>
</evidence>
<comment type="catalytic activity">
    <reaction evidence="4 5">
        <text>L-tyrosyl-[protein] + 3'-phosphoadenylyl sulfate = O-sulfo-L-tyrosine-[protein] + adenosine 3',5'-bisphosphate + H(+)</text>
        <dbReference type="Rhea" id="RHEA:16801"/>
        <dbReference type="Rhea" id="RHEA-COMP:10136"/>
        <dbReference type="Rhea" id="RHEA-COMP:11688"/>
        <dbReference type="ChEBI" id="CHEBI:15378"/>
        <dbReference type="ChEBI" id="CHEBI:46858"/>
        <dbReference type="ChEBI" id="CHEBI:58339"/>
        <dbReference type="ChEBI" id="CHEBI:58343"/>
        <dbReference type="ChEBI" id="CHEBI:65286"/>
        <dbReference type="EC" id="2.8.2.20"/>
    </reaction>
</comment>
<evidence type="ECO:0000313" key="8">
    <source>
        <dbReference type="WBParaSite" id="TREG1_68690.2"/>
    </source>
</evidence>
<feature type="transmembrane region" description="Helical" evidence="6">
    <location>
        <begin position="16"/>
        <end position="36"/>
    </location>
</feature>
<dbReference type="PANTHER" id="PTHR12788:SF10">
    <property type="entry name" value="PROTEIN-TYROSINE SULFOTRANSFERASE"/>
    <property type="match status" value="1"/>
</dbReference>
<reference evidence="8" key="2">
    <citation type="submission" date="2023-11" db="UniProtKB">
        <authorList>
            <consortium name="WormBaseParasite"/>
        </authorList>
    </citation>
    <scope>IDENTIFICATION</scope>
</reference>
<comment type="similarity">
    <text evidence="1 5">Belongs to the protein sulfotransferase family.</text>
</comment>
<evidence type="ECO:0000256" key="5">
    <source>
        <dbReference type="RuleBase" id="RU365018"/>
    </source>
</evidence>
<dbReference type="EC" id="2.8.2.20" evidence="2 5"/>
<protein>
    <recommendedName>
        <fullName evidence="2 5">Protein-tyrosine sulfotransferase</fullName>
        <ecNumber evidence="2 5">2.8.2.20</ecNumber>
    </recommendedName>
</protein>
<dbReference type="InterPro" id="IPR026634">
    <property type="entry name" value="TPST-like"/>
</dbReference>
<dbReference type="GO" id="GO:0008476">
    <property type="term" value="F:protein-tyrosine sulfotransferase activity"/>
    <property type="evidence" value="ECO:0007669"/>
    <property type="project" value="UniProtKB-EC"/>
</dbReference>
<sequence>MRMFRSWNGRNIRKSILTFFMGVGTTLLIIKLIASFQSESRFYTNSTQNEKPDDNPRHLPLIFIGGHQSSEFLDLPWDDRLLQHEKYIHNISMLNKYEASSVQVVKPIHLESLTAWSRNGSVIPKEYISTMHMNSRLLKKLGYATNEIPPNYEDLCKVDSVL</sequence>
<dbReference type="Proteomes" id="UP000050795">
    <property type="component" value="Unassembled WGS sequence"/>
</dbReference>
<keyword evidence="7" id="KW-1185">Reference proteome</keyword>
<evidence type="ECO:0000256" key="1">
    <source>
        <dbReference type="ARBA" id="ARBA00009988"/>
    </source>
</evidence>
<dbReference type="InterPro" id="IPR027417">
    <property type="entry name" value="P-loop_NTPase"/>
</dbReference>
<dbReference type="AlphaFoldDB" id="A0AA85KCF3"/>
<dbReference type="Gene3D" id="3.40.50.300">
    <property type="entry name" value="P-loop containing nucleotide triphosphate hydrolases"/>
    <property type="match status" value="1"/>
</dbReference>
<keyword evidence="6" id="KW-0812">Transmembrane</keyword>
<dbReference type="GO" id="GO:0005794">
    <property type="term" value="C:Golgi apparatus"/>
    <property type="evidence" value="ECO:0007669"/>
    <property type="project" value="UniProtKB-ARBA"/>
</dbReference>
<dbReference type="PANTHER" id="PTHR12788">
    <property type="entry name" value="PROTEIN-TYROSINE SULFOTRANSFERASE 2"/>
    <property type="match status" value="1"/>
</dbReference>
<proteinExistence type="inferred from homology"/>